<keyword evidence="3" id="KW-1185">Reference proteome</keyword>
<proteinExistence type="predicted"/>
<dbReference type="RefSeq" id="WP_142454945.1">
    <property type="nucleotide sequence ID" value="NZ_FXTP01000010.1"/>
</dbReference>
<evidence type="ECO:0000313" key="3">
    <source>
        <dbReference type="Proteomes" id="UP000317557"/>
    </source>
</evidence>
<accession>A0A521E3T6</accession>
<gene>
    <name evidence="2" type="ORF">SAMN06265219_110130</name>
</gene>
<organism evidence="2 3">
    <name type="scientific">Gracilimonas mengyeensis</name>
    <dbReference type="NCBI Taxonomy" id="1302730"/>
    <lineage>
        <taxon>Bacteria</taxon>
        <taxon>Pseudomonadati</taxon>
        <taxon>Balneolota</taxon>
        <taxon>Balneolia</taxon>
        <taxon>Balneolales</taxon>
        <taxon>Balneolaceae</taxon>
        <taxon>Gracilimonas</taxon>
    </lineage>
</organism>
<evidence type="ECO:0000313" key="2">
    <source>
        <dbReference type="EMBL" id="SMO78606.1"/>
    </source>
</evidence>
<protein>
    <submittedName>
        <fullName evidence="2">Uncharacterized protein</fullName>
    </submittedName>
</protein>
<evidence type="ECO:0000256" key="1">
    <source>
        <dbReference type="SAM" id="MobiDB-lite"/>
    </source>
</evidence>
<feature type="compositionally biased region" description="Basic and acidic residues" evidence="1">
    <location>
        <begin position="43"/>
        <end position="54"/>
    </location>
</feature>
<dbReference type="OrthoDB" id="799583at2"/>
<dbReference type="Proteomes" id="UP000317557">
    <property type="component" value="Unassembled WGS sequence"/>
</dbReference>
<dbReference type="EMBL" id="FXTP01000010">
    <property type="protein sequence ID" value="SMO78606.1"/>
    <property type="molecule type" value="Genomic_DNA"/>
</dbReference>
<sequence length="60" mass="6864">MESTIDKKRIIKAMEELPEDATVEQAIYKLYVLDQVSKALSHSGEKKSQDEVKKQLLNKS</sequence>
<name>A0A521E3T6_9BACT</name>
<reference evidence="2 3" key="1">
    <citation type="submission" date="2017-05" db="EMBL/GenBank/DDBJ databases">
        <authorList>
            <person name="Varghese N."/>
            <person name="Submissions S."/>
        </authorList>
    </citation>
    <scope>NUCLEOTIDE SEQUENCE [LARGE SCALE GENOMIC DNA]</scope>
    <source>
        <strain evidence="2 3">DSM 21985</strain>
    </source>
</reference>
<feature type="region of interest" description="Disordered" evidence="1">
    <location>
        <begin position="40"/>
        <end position="60"/>
    </location>
</feature>
<dbReference type="AlphaFoldDB" id="A0A521E3T6"/>